<dbReference type="RefSeq" id="WP_345272922.1">
    <property type="nucleotide sequence ID" value="NZ_BAABJH010000001.1"/>
</dbReference>
<accession>A0ABP9EXB4</accession>
<dbReference type="Pfam" id="PF18962">
    <property type="entry name" value="Por_Secre_tail"/>
    <property type="match status" value="1"/>
</dbReference>
<evidence type="ECO:0000256" key="2">
    <source>
        <dbReference type="SAM" id="SignalP"/>
    </source>
</evidence>
<dbReference type="Gene3D" id="1.50.10.140">
    <property type="match status" value="1"/>
</dbReference>
<evidence type="ECO:0000256" key="1">
    <source>
        <dbReference type="ARBA" id="ARBA00022729"/>
    </source>
</evidence>
<feature type="chain" id="PRO_5046102326" description="Secretion system C-terminal sorting domain-containing protein" evidence="2">
    <location>
        <begin position="21"/>
        <end position="1008"/>
    </location>
</feature>
<keyword evidence="5" id="KW-1185">Reference proteome</keyword>
<protein>
    <recommendedName>
        <fullName evidence="3">Secretion system C-terminal sorting domain-containing protein</fullName>
    </recommendedName>
</protein>
<gene>
    <name evidence="4" type="ORF">GCM10023311_09860</name>
</gene>
<keyword evidence="1 2" id="KW-0732">Signal</keyword>
<evidence type="ECO:0000313" key="4">
    <source>
        <dbReference type="EMBL" id="GAA4888021.1"/>
    </source>
</evidence>
<evidence type="ECO:0000259" key="3">
    <source>
        <dbReference type="Pfam" id="PF18962"/>
    </source>
</evidence>
<reference evidence="5" key="1">
    <citation type="journal article" date="2019" name="Int. J. Syst. Evol. Microbiol.">
        <title>The Global Catalogue of Microorganisms (GCM) 10K type strain sequencing project: providing services to taxonomists for standard genome sequencing and annotation.</title>
        <authorList>
            <consortium name="The Broad Institute Genomics Platform"/>
            <consortium name="The Broad Institute Genome Sequencing Center for Infectious Disease"/>
            <person name="Wu L."/>
            <person name="Ma J."/>
        </authorList>
    </citation>
    <scope>NUCLEOTIDE SEQUENCE [LARGE SCALE GENOMIC DNA]</scope>
    <source>
        <strain evidence="5">JCM 18274</strain>
    </source>
</reference>
<name>A0ABP9EXB4_9FLAO</name>
<comment type="caution">
    <text evidence="4">The sequence shown here is derived from an EMBL/GenBank/DDBJ whole genome shotgun (WGS) entry which is preliminary data.</text>
</comment>
<dbReference type="Proteomes" id="UP001500433">
    <property type="component" value="Unassembled WGS sequence"/>
</dbReference>
<dbReference type="EMBL" id="BAABJH010000001">
    <property type="protein sequence ID" value="GAA4888021.1"/>
    <property type="molecule type" value="Genomic_DNA"/>
</dbReference>
<proteinExistence type="predicted"/>
<dbReference type="NCBIfam" id="TIGR04183">
    <property type="entry name" value="Por_Secre_tail"/>
    <property type="match status" value="1"/>
</dbReference>
<sequence>MKNLHLIVSLFACCIFNLNAQVILFDDAAQSGTFDVGQNSWSSLVTNPLSNETNSSATVISNNSSASWQGITGNCSVEITDNTRIFHIQFLNPAQSGIYQIQFSFDGSPDKFFFTGNYDASEWASHVIDLSEHIGKTLSWFIIYPSTGQITQSYIDNLYVDGSLSEPISEDAITQNHSFDNLEIGIPLLTNDQARLGFTEMMSRYELETNSYDANLSMDRTEWEQALRIDFNNFETASGLEVFTDEAATGVSLDFASNSWASIVSNPLNDVLNTSSHAIENNPTSSWKGLSGTMSALVTDSSILNIKFYNPNGAGNYQVQLYFEGSTSGNVSFNGAYSGGQWEDAQIDLSAHAGKIITWFWIAPTSGVAETCYFDEISISSSNEGTSNKEVSLVVSTFSGLDSATRLELPTELSDLNGIRFKAKSVGGPISLDVEVRDDTDIVIHTQTIAVGTEWSSYILPFAAVNMRQIKYTVNLDNQLLDENNVFTSDLLLDDIYLLDDTVTPFSIPTADEDVLQWLKESALRYFIWHYIQLDEDRGIVQEISSREDHVQLSGLGMAMAAFVLAEKEGMLSPAEAKTKISSILNWLNALNVNNGVSGVLGFPQHWMDNNGFPIWQNISIIDWAMCAAGIRVVKQKYSDDASLVAIADGLLDKPQWDQILTGSGRIPKALDTSGNPIDGEWGDAFSEETELIYAEAIASGKLEASILDKIIRIEKNGFYPSWFGSGFTYNWLQLWTGTIDPFIANSTKAYEFDAKTSLDVIGLPLIGLTACGTLSNVDVNGFASYNTYISHQGSEAHGTANAGEVIHISPAPYGAVLAYPFLPDASLTALREYAKTGYFHPLLGFPDNVRMKVLPDGLNEKWAPNWERFDINTAAIAMAIEQVQDNTISNLILSDLDFKAAIDVLTLENQLNTLSIDDEEIEGSSLVKVSVYPNPSEGIFTIEFPPSFLDKEVNLKIMNFSGNVVSSEKRIVKNTQMKIDLAKYASGVYILKLMSVHKVQTVLLVKK</sequence>
<evidence type="ECO:0000313" key="5">
    <source>
        <dbReference type="Proteomes" id="UP001500433"/>
    </source>
</evidence>
<dbReference type="InterPro" id="IPR026444">
    <property type="entry name" value="Secre_tail"/>
</dbReference>
<organism evidence="4 5">
    <name type="scientific">Flaviramulus aquimarinus</name>
    <dbReference type="NCBI Taxonomy" id="1170456"/>
    <lineage>
        <taxon>Bacteria</taxon>
        <taxon>Pseudomonadati</taxon>
        <taxon>Bacteroidota</taxon>
        <taxon>Flavobacteriia</taxon>
        <taxon>Flavobacteriales</taxon>
        <taxon>Flavobacteriaceae</taxon>
        <taxon>Flaviramulus</taxon>
    </lineage>
</organism>
<feature type="domain" description="Secretion system C-terminal sorting" evidence="3">
    <location>
        <begin position="932"/>
        <end position="999"/>
    </location>
</feature>
<feature type="signal peptide" evidence="2">
    <location>
        <begin position="1"/>
        <end position="20"/>
    </location>
</feature>